<organism evidence="1 2">
    <name type="scientific">Ixodes persulcatus</name>
    <name type="common">Taiga tick</name>
    <dbReference type="NCBI Taxonomy" id="34615"/>
    <lineage>
        <taxon>Eukaryota</taxon>
        <taxon>Metazoa</taxon>
        <taxon>Ecdysozoa</taxon>
        <taxon>Arthropoda</taxon>
        <taxon>Chelicerata</taxon>
        <taxon>Arachnida</taxon>
        <taxon>Acari</taxon>
        <taxon>Parasitiformes</taxon>
        <taxon>Ixodida</taxon>
        <taxon>Ixodoidea</taxon>
        <taxon>Ixodidae</taxon>
        <taxon>Ixodinae</taxon>
        <taxon>Ixodes</taxon>
    </lineage>
</organism>
<dbReference type="Proteomes" id="UP000805193">
    <property type="component" value="Unassembled WGS sequence"/>
</dbReference>
<evidence type="ECO:0000313" key="2">
    <source>
        <dbReference type="Proteomes" id="UP000805193"/>
    </source>
</evidence>
<sequence>MVIEPPEKMCQTGDLRANWKSFKQRFDLYVTAKGQKNKSDEQKVALQLTLAGSGDIDVYNTLDFGEPTAIVSEPGKVLSVVEEKFDDYLAPRRNEVYARYYCDAGHLKTKAKDCNYQGQRDKMIRDQVIFGINNEEVRMKLLKLEDPTLETVAKVCLVHETSANQLKAFKQDPSMTKQETDPLHEMKTTKPKQHA</sequence>
<name>A0AC60PPV7_IXOPE</name>
<feature type="non-terminal residue" evidence="1">
    <location>
        <position position="195"/>
    </location>
</feature>
<gene>
    <name evidence="1" type="ORF">HPB47_001555</name>
</gene>
<evidence type="ECO:0000313" key="1">
    <source>
        <dbReference type="EMBL" id="KAG0422632.1"/>
    </source>
</evidence>
<keyword evidence="2" id="KW-1185">Reference proteome</keyword>
<protein>
    <submittedName>
        <fullName evidence="1">Uncharacterized protein</fullName>
    </submittedName>
</protein>
<accession>A0AC60PPV7</accession>
<comment type="caution">
    <text evidence="1">The sequence shown here is derived from an EMBL/GenBank/DDBJ whole genome shotgun (WGS) entry which is preliminary data.</text>
</comment>
<dbReference type="EMBL" id="JABSTQ010010200">
    <property type="protein sequence ID" value="KAG0422632.1"/>
    <property type="molecule type" value="Genomic_DNA"/>
</dbReference>
<proteinExistence type="predicted"/>
<reference evidence="1 2" key="1">
    <citation type="journal article" date="2020" name="Cell">
        <title>Large-Scale Comparative Analyses of Tick Genomes Elucidate Their Genetic Diversity and Vector Capacities.</title>
        <authorList>
            <consortium name="Tick Genome and Microbiome Consortium (TIGMIC)"/>
            <person name="Jia N."/>
            <person name="Wang J."/>
            <person name="Shi W."/>
            <person name="Du L."/>
            <person name="Sun Y."/>
            <person name="Zhan W."/>
            <person name="Jiang J.F."/>
            <person name="Wang Q."/>
            <person name="Zhang B."/>
            <person name="Ji P."/>
            <person name="Bell-Sakyi L."/>
            <person name="Cui X.M."/>
            <person name="Yuan T.T."/>
            <person name="Jiang B.G."/>
            <person name="Yang W.F."/>
            <person name="Lam T.T."/>
            <person name="Chang Q.C."/>
            <person name="Ding S.J."/>
            <person name="Wang X.J."/>
            <person name="Zhu J.G."/>
            <person name="Ruan X.D."/>
            <person name="Zhao L."/>
            <person name="Wei J.T."/>
            <person name="Ye R.Z."/>
            <person name="Que T.C."/>
            <person name="Du C.H."/>
            <person name="Zhou Y.H."/>
            <person name="Cheng J.X."/>
            <person name="Dai P.F."/>
            <person name="Guo W.B."/>
            <person name="Han X.H."/>
            <person name="Huang E.J."/>
            <person name="Li L.F."/>
            <person name="Wei W."/>
            <person name="Gao Y.C."/>
            <person name="Liu J.Z."/>
            <person name="Shao H.Z."/>
            <person name="Wang X."/>
            <person name="Wang C.C."/>
            <person name="Yang T.C."/>
            <person name="Huo Q.B."/>
            <person name="Li W."/>
            <person name="Chen H.Y."/>
            <person name="Chen S.E."/>
            <person name="Zhou L.G."/>
            <person name="Ni X.B."/>
            <person name="Tian J.H."/>
            <person name="Sheng Y."/>
            <person name="Liu T."/>
            <person name="Pan Y.S."/>
            <person name="Xia L.Y."/>
            <person name="Li J."/>
            <person name="Zhao F."/>
            <person name="Cao W.C."/>
        </authorList>
    </citation>
    <scope>NUCLEOTIDE SEQUENCE [LARGE SCALE GENOMIC DNA]</scope>
    <source>
        <strain evidence="1">Iper-2018</strain>
    </source>
</reference>